<dbReference type="EMBL" id="LNTY01000049">
    <property type="protein sequence ID" value="KXF80786.1"/>
    <property type="molecule type" value="Genomic_DNA"/>
</dbReference>
<accession>A0A135I5Q1</accession>
<gene>
    <name evidence="1" type="ORF">ATN88_16030</name>
</gene>
<keyword evidence="2" id="KW-1185">Reference proteome</keyword>
<reference evidence="1 2" key="1">
    <citation type="submission" date="2015-11" db="EMBL/GenBank/DDBJ databases">
        <title>Genomic Taxonomy of the Vibrionaceae.</title>
        <authorList>
            <person name="Gomez-Gil B."/>
            <person name="Enciso-Ibarra J."/>
        </authorList>
    </citation>
    <scope>NUCLEOTIDE SEQUENCE [LARGE SCALE GENOMIC DNA]</scope>
    <source>
        <strain evidence="1 2">CAIM 912</strain>
    </source>
</reference>
<protein>
    <submittedName>
        <fullName evidence="1">Uncharacterized protein</fullName>
    </submittedName>
</protein>
<dbReference type="Proteomes" id="UP000070529">
    <property type="component" value="Unassembled WGS sequence"/>
</dbReference>
<name>A0A135I5Q1_9GAMM</name>
<proteinExistence type="predicted"/>
<organism evidence="1 2">
    <name type="scientific">Enterovibrio coralii</name>
    <dbReference type="NCBI Taxonomy" id="294935"/>
    <lineage>
        <taxon>Bacteria</taxon>
        <taxon>Pseudomonadati</taxon>
        <taxon>Pseudomonadota</taxon>
        <taxon>Gammaproteobacteria</taxon>
        <taxon>Vibrionales</taxon>
        <taxon>Vibrionaceae</taxon>
        <taxon>Enterovibrio</taxon>
    </lineage>
</organism>
<comment type="caution">
    <text evidence="1">The sequence shown here is derived from an EMBL/GenBank/DDBJ whole genome shotgun (WGS) entry which is preliminary data.</text>
</comment>
<evidence type="ECO:0000313" key="2">
    <source>
        <dbReference type="Proteomes" id="UP000070529"/>
    </source>
</evidence>
<dbReference type="AlphaFoldDB" id="A0A135I5Q1"/>
<sequence>MKFENKPKTLAKEKCKNLNRSERLEIVFFRSLRKSFKVNGHLSLAALVESQWKAKGQKKNLFRPREIHSFTQPQRISKRQLSYDNHMASLKLIREQRMTNVRMLSKARQITNENKTEAAINLMG</sequence>
<dbReference type="RefSeq" id="WP_067418712.1">
    <property type="nucleotide sequence ID" value="NZ_LNTY01000049.1"/>
</dbReference>
<evidence type="ECO:0000313" key="1">
    <source>
        <dbReference type="EMBL" id="KXF80786.1"/>
    </source>
</evidence>